<dbReference type="InterPro" id="IPR018756">
    <property type="entry name" value="DUF2314"/>
</dbReference>
<reference evidence="3 4" key="1">
    <citation type="submission" date="2023-09" db="EMBL/GenBank/DDBJ databases">
        <authorList>
            <person name="Rey-Velasco X."/>
        </authorList>
    </citation>
    <scope>NUCLEOTIDE SEQUENCE [LARGE SCALE GENOMIC DNA]</scope>
    <source>
        <strain evidence="3 4">W242</strain>
    </source>
</reference>
<gene>
    <name evidence="3" type="ORF">RM538_04055</name>
</gene>
<feature type="chain" id="PRO_5046078946" evidence="1">
    <location>
        <begin position="20"/>
        <end position="152"/>
    </location>
</feature>
<accession>A0ABU2YBJ6</accession>
<evidence type="ECO:0000256" key="1">
    <source>
        <dbReference type="SAM" id="SignalP"/>
    </source>
</evidence>
<dbReference type="RefSeq" id="WP_311332113.1">
    <property type="nucleotide sequence ID" value="NZ_JAVRHZ010000001.1"/>
</dbReference>
<comment type="caution">
    <text evidence="3">The sequence shown here is derived from an EMBL/GenBank/DDBJ whole genome shotgun (WGS) entry which is preliminary data.</text>
</comment>
<dbReference type="EMBL" id="JAVRHZ010000001">
    <property type="protein sequence ID" value="MDT0555165.1"/>
    <property type="molecule type" value="Genomic_DNA"/>
</dbReference>
<organism evidence="3 4">
    <name type="scientific">Patiriisocius hiemis</name>
    <dbReference type="NCBI Taxonomy" id="3075604"/>
    <lineage>
        <taxon>Bacteria</taxon>
        <taxon>Pseudomonadati</taxon>
        <taxon>Bacteroidota</taxon>
        <taxon>Flavobacteriia</taxon>
        <taxon>Flavobacteriales</taxon>
        <taxon>Flavobacteriaceae</taxon>
        <taxon>Patiriisocius</taxon>
    </lineage>
</organism>
<evidence type="ECO:0000313" key="4">
    <source>
        <dbReference type="Proteomes" id="UP001254488"/>
    </source>
</evidence>
<protein>
    <submittedName>
        <fullName evidence="3">DUF2314 domain-containing protein</fullName>
    </submittedName>
</protein>
<proteinExistence type="predicted"/>
<feature type="signal peptide" evidence="1">
    <location>
        <begin position="1"/>
        <end position="19"/>
    </location>
</feature>
<keyword evidence="4" id="KW-1185">Reference proteome</keyword>
<dbReference type="Pfam" id="PF10077">
    <property type="entry name" value="DUF2314"/>
    <property type="match status" value="1"/>
</dbReference>
<name>A0ABU2YBJ6_9FLAO</name>
<evidence type="ECO:0000259" key="2">
    <source>
        <dbReference type="Pfam" id="PF10077"/>
    </source>
</evidence>
<keyword evidence="1" id="KW-0732">Signal</keyword>
<feature type="domain" description="DUF2314" evidence="2">
    <location>
        <begin position="44"/>
        <end position="149"/>
    </location>
</feature>
<evidence type="ECO:0000313" key="3">
    <source>
        <dbReference type="EMBL" id="MDT0555165.1"/>
    </source>
</evidence>
<dbReference type="Proteomes" id="UP001254488">
    <property type="component" value="Unassembled WGS sequence"/>
</dbReference>
<sequence>MIRALFLLFILISCNTSTKSNYDTTNDVLEWDKDNVVALDRNDKALRDSKTVTKDCLGVFKSKFRANKDSLTIFFVKVKVSENESIEHIWLEILEIQDKNSVGVVSNIPYYFKNISYLDTLSFDINKAEDISILHEDEYIFGNYLTKMLDEK</sequence>